<accession>A0A212KF08</accession>
<dbReference type="EMBL" id="FLUQ01000006">
    <property type="protein sequence ID" value="SBW10296.1"/>
    <property type="molecule type" value="Genomic_DNA"/>
</dbReference>
<keyword evidence="1" id="KW-1133">Transmembrane helix</keyword>
<dbReference type="AlphaFoldDB" id="A0A212KF08"/>
<keyword evidence="1" id="KW-0472">Membrane</keyword>
<keyword evidence="1" id="KW-0812">Transmembrane</keyword>
<reference evidence="2" key="1">
    <citation type="submission" date="2016-04" db="EMBL/GenBank/DDBJ databases">
        <authorList>
            <person name="Evans L.H."/>
            <person name="Alamgir A."/>
            <person name="Owens N."/>
            <person name="Weber N.D."/>
            <person name="Virtaneva K."/>
            <person name="Barbian K."/>
            <person name="Babar A."/>
            <person name="Rosenke K."/>
        </authorList>
    </citation>
    <scope>NUCLEOTIDE SEQUENCE</scope>
    <source>
        <strain evidence="2">86</strain>
    </source>
</reference>
<feature type="transmembrane region" description="Helical" evidence="1">
    <location>
        <begin position="52"/>
        <end position="81"/>
    </location>
</feature>
<evidence type="ECO:0000313" key="2">
    <source>
        <dbReference type="EMBL" id="SBW10296.1"/>
    </source>
</evidence>
<proteinExistence type="predicted"/>
<gene>
    <name evidence="2" type="ORF">KL86DPRO_60110</name>
</gene>
<protein>
    <submittedName>
        <fullName evidence="2">Uncharacterized protein</fullName>
    </submittedName>
</protein>
<organism evidence="2">
    <name type="scientific">uncultured delta proteobacterium</name>
    <dbReference type="NCBI Taxonomy" id="34034"/>
    <lineage>
        <taxon>Bacteria</taxon>
        <taxon>Deltaproteobacteria</taxon>
        <taxon>environmental samples</taxon>
    </lineage>
</organism>
<name>A0A212KF08_9DELT</name>
<sequence>MANALKDMTHDEFLAFSRTPEGKNVSLNTGAALGLCRSGAIPTKAPLAWLSLFWLSLISIPCIYFWSDLRFIAISIFLAWLGARRSKRAAIAATWREVKGTGKLNADQQKEVYGVLVQRDWLYLPTPDETRFG</sequence>
<evidence type="ECO:0000256" key="1">
    <source>
        <dbReference type="SAM" id="Phobius"/>
    </source>
</evidence>